<dbReference type="InterPro" id="IPR003692">
    <property type="entry name" value="Hydantoinase_B"/>
</dbReference>
<gene>
    <name evidence="2" type="ORF">ENJ40_04995</name>
</gene>
<proteinExistence type="predicted"/>
<organism evidence="2">
    <name type="scientific">Thermosulfurimonas dismutans</name>
    <dbReference type="NCBI Taxonomy" id="999894"/>
    <lineage>
        <taxon>Bacteria</taxon>
        <taxon>Pseudomonadati</taxon>
        <taxon>Thermodesulfobacteriota</taxon>
        <taxon>Thermodesulfobacteria</taxon>
        <taxon>Thermodesulfobacteriales</taxon>
        <taxon>Thermodesulfobacteriaceae</taxon>
        <taxon>Thermosulfurimonas</taxon>
    </lineage>
</organism>
<evidence type="ECO:0000313" key="2">
    <source>
        <dbReference type="EMBL" id="HFC97797.1"/>
    </source>
</evidence>
<reference evidence="2" key="1">
    <citation type="journal article" date="2020" name="mSystems">
        <title>Genome- and Community-Level Interaction Insights into Carbon Utilization and Element Cycling Functions of Hydrothermarchaeota in Hydrothermal Sediment.</title>
        <authorList>
            <person name="Zhou Z."/>
            <person name="Liu Y."/>
            <person name="Xu W."/>
            <person name="Pan J."/>
            <person name="Luo Z.H."/>
            <person name="Li M."/>
        </authorList>
    </citation>
    <scope>NUCLEOTIDE SEQUENCE [LARGE SCALE GENOMIC DNA]</scope>
    <source>
        <strain evidence="2">HyVt-483</strain>
    </source>
</reference>
<name>A0A7C3GDX2_9BACT</name>
<dbReference type="PANTHER" id="PTHR11365">
    <property type="entry name" value="5-OXOPROLINASE RELATED"/>
    <property type="match status" value="1"/>
</dbReference>
<dbReference type="GO" id="GO:0006749">
    <property type="term" value="P:glutathione metabolic process"/>
    <property type="evidence" value="ECO:0007669"/>
    <property type="project" value="TreeGrafter"/>
</dbReference>
<accession>A0A7C3GDX2</accession>
<dbReference type="Pfam" id="PF02538">
    <property type="entry name" value="Hydantoinase_B"/>
    <property type="match status" value="1"/>
</dbReference>
<feature type="domain" description="Hydantoinase B/oxoprolinase" evidence="1">
    <location>
        <begin position="8"/>
        <end position="514"/>
    </location>
</feature>
<dbReference type="GO" id="GO:0017168">
    <property type="term" value="F:5-oxoprolinase (ATP-hydrolyzing) activity"/>
    <property type="evidence" value="ECO:0007669"/>
    <property type="project" value="TreeGrafter"/>
</dbReference>
<sequence length="516" mass="56407">MGGFSATEIAVFYALFSSVAEEMGVVLRRSAFSPNIKERQDFSCALFDAAGHLLAQAAHIPVHLGALPDTVAEVLREFDLRPGDVVITNDPYRGGTHLPDLTLIKPLFVKDQLAFLLAVRAHHADVGGRYPGSMGLARHIEEEGVLVPPTLLVEAGRFRRDFWEDFLSRVRGREEREGDLRAQLAALERGEKRLLELVARYGLEELRNRGEELQAYSESYMRETLREIPDGRYYFEDYLDDDGLNPEPVPIRLHLTKEEDRVVLDFRDSSPQLETGLNAPRSVTRAAVFYVFLALAGGLIPPNQGALRPLRILTRPGTVVDARYPAPVAGGNVETSQRIVDVILGALAQAVPEKIPAASCGSMNNVAFGGEGFAYYETIGGGMGGRPGSPGLSGVHTHMTNTLNTPIEALEIALPVMVERYGLRPRSGGAGQWPGGDGLVRRFRFLAPVTVSLLTERRRLQPYGLFGGQPGKRGLNLLLDAEGRRRVLPGKGVFELKAGEALEIRTPGGGGYGRRE</sequence>
<dbReference type="AlphaFoldDB" id="A0A7C3GDX2"/>
<dbReference type="EMBL" id="DRMH01000065">
    <property type="protein sequence ID" value="HFC97797.1"/>
    <property type="molecule type" value="Genomic_DNA"/>
</dbReference>
<dbReference type="GO" id="GO:0005829">
    <property type="term" value="C:cytosol"/>
    <property type="evidence" value="ECO:0007669"/>
    <property type="project" value="TreeGrafter"/>
</dbReference>
<protein>
    <submittedName>
        <fullName evidence="2">Hydantoinase B/oxoprolinase family protein</fullName>
    </submittedName>
</protein>
<comment type="caution">
    <text evidence="2">The sequence shown here is derived from an EMBL/GenBank/DDBJ whole genome shotgun (WGS) entry which is preliminary data.</text>
</comment>
<dbReference type="InterPro" id="IPR045079">
    <property type="entry name" value="Oxoprolinase-like"/>
</dbReference>
<dbReference type="Proteomes" id="UP000886043">
    <property type="component" value="Unassembled WGS sequence"/>
</dbReference>
<evidence type="ECO:0000259" key="1">
    <source>
        <dbReference type="Pfam" id="PF02538"/>
    </source>
</evidence>
<dbReference type="PANTHER" id="PTHR11365:SF23">
    <property type="entry name" value="HYPOTHETICAL 5-OXOPROLINASE (EUROFUNG)-RELATED"/>
    <property type="match status" value="1"/>
</dbReference>